<reference evidence="3 4" key="1">
    <citation type="submission" date="2024-04" db="EMBL/GenBank/DDBJ databases">
        <authorList>
            <consortium name="Genoscope - CEA"/>
            <person name="William W."/>
        </authorList>
    </citation>
    <scope>NUCLEOTIDE SEQUENCE [LARGE SCALE GENOMIC DNA]</scope>
</reference>
<feature type="compositionally biased region" description="Low complexity" evidence="1">
    <location>
        <begin position="239"/>
        <end position="248"/>
    </location>
</feature>
<evidence type="ECO:0000256" key="1">
    <source>
        <dbReference type="SAM" id="MobiDB-lite"/>
    </source>
</evidence>
<dbReference type="Proteomes" id="UP001497497">
    <property type="component" value="Unassembled WGS sequence"/>
</dbReference>
<evidence type="ECO:0000313" key="3">
    <source>
        <dbReference type="EMBL" id="CAL1540781.1"/>
    </source>
</evidence>
<keyword evidence="2" id="KW-0732">Signal</keyword>
<evidence type="ECO:0000313" key="4">
    <source>
        <dbReference type="Proteomes" id="UP001497497"/>
    </source>
</evidence>
<keyword evidence="4" id="KW-1185">Reference proteome</keyword>
<accession>A0AAV2I2P0</accession>
<feature type="chain" id="PRO_5043774487" evidence="2">
    <location>
        <begin position="18"/>
        <end position="368"/>
    </location>
</feature>
<dbReference type="EMBL" id="CAXITT010000400">
    <property type="protein sequence ID" value="CAL1540781.1"/>
    <property type="molecule type" value="Genomic_DNA"/>
</dbReference>
<dbReference type="AlphaFoldDB" id="A0AAV2I2P0"/>
<feature type="region of interest" description="Disordered" evidence="1">
    <location>
        <begin position="229"/>
        <end position="248"/>
    </location>
</feature>
<evidence type="ECO:0000256" key="2">
    <source>
        <dbReference type="SAM" id="SignalP"/>
    </source>
</evidence>
<proteinExistence type="predicted"/>
<comment type="caution">
    <text evidence="3">The sequence shown here is derived from an EMBL/GenBank/DDBJ whole genome shotgun (WGS) entry which is preliminary data.</text>
</comment>
<gene>
    <name evidence="3" type="ORF">GSLYS_00014430001</name>
</gene>
<sequence length="368" mass="39767">MKRETFICVLFLGWCVAQPHAGLDPVSIECFHCDTHARHFPACLSEPVRCHADEVCSIAYGNDLPSLKCQKSPDCDREVTHHVAPCEGGGVEIHPNQCQLCCKTSACVQEINRFLQQKLPTVNAANQGVFCPGTCRETDIATCVHTATYCHADQFCRVGINDQLMVAGHCQNKHDLQKCHDDQARHPCALAVSQPGHQAVCTWDCCQTTDCLTAHFGAYMGISTISHTASPTQTPPPAVTQAPATTPAPATTLAPAATPAHVALTPHPVNCTKCDQYCRSNEMEVTCPDGFCSLTVEDGVGGSRTIKKGCLNKDMCTMFWTEWNTNQLCHGILGNPATTSNQDVSCTFCCTGDNCNADLTKMSVFNSV</sequence>
<feature type="signal peptide" evidence="2">
    <location>
        <begin position="1"/>
        <end position="17"/>
    </location>
</feature>
<protein>
    <submittedName>
        <fullName evidence="3">Uncharacterized protein</fullName>
    </submittedName>
</protein>
<name>A0AAV2I2P0_LYMST</name>
<organism evidence="3 4">
    <name type="scientific">Lymnaea stagnalis</name>
    <name type="common">Great pond snail</name>
    <name type="synonym">Helix stagnalis</name>
    <dbReference type="NCBI Taxonomy" id="6523"/>
    <lineage>
        <taxon>Eukaryota</taxon>
        <taxon>Metazoa</taxon>
        <taxon>Spiralia</taxon>
        <taxon>Lophotrochozoa</taxon>
        <taxon>Mollusca</taxon>
        <taxon>Gastropoda</taxon>
        <taxon>Heterobranchia</taxon>
        <taxon>Euthyneura</taxon>
        <taxon>Panpulmonata</taxon>
        <taxon>Hygrophila</taxon>
        <taxon>Lymnaeoidea</taxon>
        <taxon>Lymnaeidae</taxon>
        <taxon>Lymnaea</taxon>
    </lineage>
</organism>